<accession>A0A1I5T007</accession>
<dbReference type="AlphaFoldDB" id="A0A1I5T007"/>
<organism evidence="1 2">
    <name type="scientific">Pseudarcicella hirudinis</name>
    <dbReference type="NCBI Taxonomy" id="1079859"/>
    <lineage>
        <taxon>Bacteria</taxon>
        <taxon>Pseudomonadati</taxon>
        <taxon>Bacteroidota</taxon>
        <taxon>Cytophagia</taxon>
        <taxon>Cytophagales</taxon>
        <taxon>Flectobacillaceae</taxon>
        <taxon>Pseudarcicella</taxon>
    </lineage>
</organism>
<dbReference type="STRING" id="1079859.SAMN04515674_105302"/>
<dbReference type="OrthoDB" id="1453372at2"/>
<dbReference type="RefSeq" id="WP_092016902.1">
    <property type="nucleotide sequence ID" value="NZ_FOXH01000005.1"/>
</dbReference>
<evidence type="ECO:0000313" key="2">
    <source>
        <dbReference type="Proteomes" id="UP000199306"/>
    </source>
</evidence>
<protein>
    <submittedName>
        <fullName evidence="1">Uncharacterized protein</fullName>
    </submittedName>
</protein>
<keyword evidence="2" id="KW-1185">Reference proteome</keyword>
<sequence>MITSSSIKWRLKENWSWVDHYHSIYRDDDLMIQCEKITDRDDDGSPKGKPNTSFFIDNDEREFLTEEALIDAYNEKFKFEGENPEYEIKYIKVIQKRKTQD</sequence>
<evidence type="ECO:0000313" key="1">
    <source>
        <dbReference type="EMBL" id="SFP76353.1"/>
    </source>
</evidence>
<gene>
    <name evidence="1" type="ORF">SAMN04515674_105302</name>
</gene>
<proteinExistence type="predicted"/>
<reference evidence="1 2" key="1">
    <citation type="submission" date="2016-10" db="EMBL/GenBank/DDBJ databases">
        <authorList>
            <person name="de Groot N.N."/>
        </authorList>
    </citation>
    <scope>NUCLEOTIDE SEQUENCE [LARGE SCALE GENOMIC DNA]</scope>
    <source>
        <strain evidence="2">E92,LMG 26720,CCM 7988</strain>
    </source>
</reference>
<dbReference type="EMBL" id="FOXH01000005">
    <property type="protein sequence ID" value="SFP76353.1"/>
    <property type="molecule type" value="Genomic_DNA"/>
</dbReference>
<dbReference type="Proteomes" id="UP000199306">
    <property type="component" value="Unassembled WGS sequence"/>
</dbReference>
<name>A0A1I5T007_9BACT</name>